<evidence type="ECO:0000313" key="2">
    <source>
        <dbReference type="Proteomes" id="UP000663929"/>
    </source>
</evidence>
<sequence>MAESLWSRWRASTVDVAVRMPSSGELQRVQRLFLQTLRGDRGQELQRQWRALGCRFAPLGDGTIWILEETRREGRGFYAFRPIEALPVVIQAPHVFHDLGSGPIVARLFTENRWLAAAWNTAPRRAKLDDGSKLDLSNRDDTYFQAFTLAASQVMTRGRVVQIHGFDAAKRRTAQGRKSAVILSSGQRKPGTTLTTIGGCMTALELGEVRLFGVDVFELGATRNKQGRLLQGVAGVAFVHLELNRATRERLERESSLRGRMAKCLADLRVCRHPRRGGR</sequence>
<organism evidence="1 2">
    <name type="scientific">Sulfidibacter corallicola</name>
    <dbReference type="NCBI Taxonomy" id="2818388"/>
    <lineage>
        <taxon>Bacteria</taxon>
        <taxon>Pseudomonadati</taxon>
        <taxon>Acidobacteriota</taxon>
        <taxon>Holophagae</taxon>
        <taxon>Acanthopleuribacterales</taxon>
        <taxon>Acanthopleuribacteraceae</taxon>
        <taxon>Sulfidibacter</taxon>
    </lineage>
</organism>
<protein>
    <submittedName>
        <fullName evidence="1">Uncharacterized protein</fullName>
    </submittedName>
</protein>
<accession>A0A8A4TQS8</accession>
<keyword evidence="2" id="KW-1185">Reference proteome</keyword>
<gene>
    <name evidence="1" type="ORF">J3U87_04795</name>
</gene>
<reference evidence="1" key="1">
    <citation type="submission" date="2021-03" db="EMBL/GenBank/DDBJ databases">
        <title>Acanthopleuribacteraceae sp. M133.</title>
        <authorList>
            <person name="Wang G."/>
        </authorList>
    </citation>
    <scope>NUCLEOTIDE SEQUENCE</scope>
    <source>
        <strain evidence="1">M133</strain>
    </source>
</reference>
<dbReference type="EMBL" id="CP071793">
    <property type="protein sequence ID" value="QTD51767.1"/>
    <property type="molecule type" value="Genomic_DNA"/>
</dbReference>
<dbReference type="Proteomes" id="UP000663929">
    <property type="component" value="Chromosome"/>
</dbReference>
<proteinExistence type="predicted"/>
<dbReference type="RefSeq" id="WP_237381888.1">
    <property type="nucleotide sequence ID" value="NZ_CP071793.1"/>
</dbReference>
<dbReference type="KEGG" id="scor:J3U87_04795"/>
<name>A0A8A4TQS8_SULCO</name>
<evidence type="ECO:0000313" key="1">
    <source>
        <dbReference type="EMBL" id="QTD51767.1"/>
    </source>
</evidence>
<dbReference type="AlphaFoldDB" id="A0A8A4TQS8"/>